<name>A0A0R2NUC8_9LACO</name>
<organism evidence="2 3">
    <name type="scientific">Lactiplantibacillus fabifermentans DSM 21115</name>
    <dbReference type="NCBI Taxonomy" id="1413187"/>
    <lineage>
        <taxon>Bacteria</taxon>
        <taxon>Bacillati</taxon>
        <taxon>Bacillota</taxon>
        <taxon>Bacilli</taxon>
        <taxon>Lactobacillales</taxon>
        <taxon>Lactobacillaceae</taxon>
        <taxon>Lactiplantibacillus</taxon>
    </lineage>
</organism>
<sequence>MDIEGFKQVKATTNKIALSTAVDNQADVKIVNIVWREAQPDTLYFSSVKDSDALKVYDQNPDVAFITVPNDGTPGNPYMRAQHVQVKRSEVTMADDLLPLYLETIPNYQKVWDIIGSKLVVFELKLKQVYVDPGLGQEKGYLQF</sequence>
<feature type="domain" description="Pyridoxamine 5'-phosphate oxidase-like" evidence="1">
    <location>
        <begin position="10"/>
        <end position="138"/>
    </location>
</feature>
<evidence type="ECO:0000313" key="3">
    <source>
        <dbReference type="Proteomes" id="UP000050920"/>
    </source>
</evidence>
<comment type="caution">
    <text evidence="2">The sequence shown here is derived from an EMBL/GenBank/DDBJ whole genome shotgun (WGS) entry which is preliminary data.</text>
</comment>
<dbReference type="RefSeq" id="WP_024626444.1">
    <property type="nucleotide sequence ID" value="NZ_AYGX02000011.1"/>
</dbReference>
<dbReference type="SUPFAM" id="SSF50475">
    <property type="entry name" value="FMN-binding split barrel"/>
    <property type="match status" value="1"/>
</dbReference>
<dbReference type="Pfam" id="PF22696">
    <property type="entry name" value="Putative_PNPOx_2"/>
    <property type="match status" value="1"/>
</dbReference>
<protein>
    <recommendedName>
        <fullName evidence="1">Pyridoxamine 5'-phosphate oxidase-like domain-containing protein</fullName>
    </recommendedName>
</protein>
<evidence type="ECO:0000259" key="1">
    <source>
        <dbReference type="Pfam" id="PF22696"/>
    </source>
</evidence>
<dbReference type="AlphaFoldDB" id="A0A0R2NUC8"/>
<proteinExistence type="predicted"/>
<dbReference type="Gene3D" id="2.30.110.10">
    <property type="entry name" value="Electron Transport, Fmn-binding Protein, Chain A"/>
    <property type="match status" value="1"/>
</dbReference>
<gene>
    <name evidence="2" type="ORF">DY78_GL000917</name>
</gene>
<reference evidence="2 3" key="1">
    <citation type="journal article" date="2015" name="Genome Announc.">
        <title>Expanding the biotechnology potential of lactobacilli through comparative genomics of 213 strains and associated genera.</title>
        <authorList>
            <person name="Sun Z."/>
            <person name="Harris H.M."/>
            <person name="McCann A."/>
            <person name="Guo C."/>
            <person name="Argimon S."/>
            <person name="Zhang W."/>
            <person name="Yang X."/>
            <person name="Jeffery I.B."/>
            <person name="Cooney J.C."/>
            <person name="Kagawa T.F."/>
            <person name="Liu W."/>
            <person name="Song Y."/>
            <person name="Salvetti E."/>
            <person name="Wrobel A."/>
            <person name="Rasinkangas P."/>
            <person name="Parkhill J."/>
            <person name="Rea M.C."/>
            <person name="O'Sullivan O."/>
            <person name="Ritari J."/>
            <person name="Douillard F.P."/>
            <person name="Paul Ross R."/>
            <person name="Yang R."/>
            <person name="Briner A.E."/>
            <person name="Felis G.E."/>
            <person name="de Vos W.M."/>
            <person name="Barrangou R."/>
            <person name="Klaenhammer T.R."/>
            <person name="Caufield P.W."/>
            <person name="Cui Y."/>
            <person name="Zhang H."/>
            <person name="O'Toole P.W."/>
        </authorList>
    </citation>
    <scope>NUCLEOTIDE SEQUENCE [LARGE SCALE GENOMIC DNA]</scope>
    <source>
        <strain evidence="2 3">DSM 21115</strain>
    </source>
</reference>
<dbReference type="InterPro" id="IPR055196">
    <property type="entry name" value="Putative_PNPOx_2"/>
</dbReference>
<dbReference type="EMBL" id="AYGX02000011">
    <property type="protein sequence ID" value="KRO29310.1"/>
    <property type="molecule type" value="Genomic_DNA"/>
</dbReference>
<dbReference type="Proteomes" id="UP000050920">
    <property type="component" value="Unassembled WGS sequence"/>
</dbReference>
<keyword evidence="3" id="KW-1185">Reference proteome</keyword>
<evidence type="ECO:0000313" key="2">
    <source>
        <dbReference type="EMBL" id="KRO29310.1"/>
    </source>
</evidence>
<accession>A0A0R2NUC8</accession>
<dbReference type="InterPro" id="IPR012349">
    <property type="entry name" value="Split_barrel_FMN-bd"/>
</dbReference>